<dbReference type="EMBL" id="QURH01000155">
    <property type="protein sequence ID" value="RFU42128.1"/>
    <property type="molecule type" value="Genomic_DNA"/>
</dbReference>
<dbReference type="OrthoDB" id="3214641at2"/>
<organism evidence="3 4">
    <name type="scientific">Actinomadura logoneensis</name>
    <dbReference type="NCBI Taxonomy" id="2293572"/>
    <lineage>
        <taxon>Bacteria</taxon>
        <taxon>Bacillati</taxon>
        <taxon>Actinomycetota</taxon>
        <taxon>Actinomycetes</taxon>
        <taxon>Streptosporangiales</taxon>
        <taxon>Thermomonosporaceae</taxon>
        <taxon>Actinomadura</taxon>
    </lineage>
</organism>
<evidence type="ECO:0000256" key="2">
    <source>
        <dbReference type="SAM" id="SignalP"/>
    </source>
</evidence>
<gene>
    <name evidence="3" type="ORF">DZF91_08160</name>
</gene>
<dbReference type="Proteomes" id="UP000261811">
    <property type="component" value="Unassembled WGS sequence"/>
</dbReference>
<dbReference type="InterPro" id="IPR010273">
    <property type="entry name" value="DUF881"/>
</dbReference>
<dbReference type="Gene3D" id="3.30.70.1880">
    <property type="entry name" value="Protein of unknown function DUF881"/>
    <property type="match status" value="1"/>
</dbReference>
<dbReference type="AlphaFoldDB" id="A0A372JRZ2"/>
<keyword evidence="2" id="KW-0732">Signal</keyword>
<evidence type="ECO:0000313" key="4">
    <source>
        <dbReference type="Proteomes" id="UP000261811"/>
    </source>
</evidence>
<feature type="signal peptide" evidence="2">
    <location>
        <begin position="1"/>
        <end position="25"/>
    </location>
</feature>
<keyword evidence="4" id="KW-1185">Reference proteome</keyword>
<reference evidence="3 4" key="1">
    <citation type="submission" date="2018-08" db="EMBL/GenBank/DDBJ databases">
        <title>Actinomadura jelena sp. nov., a novel Actinomycete isolated from soil in Chad.</title>
        <authorList>
            <person name="Shi L."/>
        </authorList>
    </citation>
    <scope>NUCLEOTIDE SEQUENCE [LARGE SCALE GENOMIC DNA]</scope>
    <source>
        <strain evidence="3 4">NEAU-G17</strain>
    </source>
</reference>
<comment type="caution">
    <text evidence="3">The sequence shown here is derived from an EMBL/GenBank/DDBJ whole genome shotgun (WGS) entry which is preliminary data.</text>
</comment>
<dbReference type="PANTHER" id="PTHR37313:SF4">
    <property type="entry name" value="CONSERVED MEMBRANE PROTEIN-RELATED"/>
    <property type="match status" value="1"/>
</dbReference>
<dbReference type="PANTHER" id="PTHR37313">
    <property type="entry name" value="UPF0749 PROTEIN RV1825"/>
    <property type="match status" value="1"/>
</dbReference>
<dbReference type="Pfam" id="PF05949">
    <property type="entry name" value="DUF881"/>
    <property type="match status" value="1"/>
</dbReference>
<feature type="chain" id="PRO_5017084279" evidence="2">
    <location>
        <begin position="26"/>
        <end position="258"/>
    </location>
</feature>
<dbReference type="RefSeq" id="WP_117356874.1">
    <property type="nucleotide sequence ID" value="NZ_QURH01000155.1"/>
</dbReference>
<dbReference type="GO" id="GO:0005886">
    <property type="term" value="C:plasma membrane"/>
    <property type="evidence" value="ECO:0007669"/>
    <property type="project" value="TreeGrafter"/>
</dbReference>
<sequence length="258" mass="27383">MSSVRRRAWGSIIPALTVLAGALFAASASTARGTDLRDTGRTRITELITAEQRRTLVERDRYHRLRRDVDALSRAAGRADARVNQAQADADRLAARAGMTPIAGEGVRVVLDDAPRGAQDAAPAGATPDDLVVHQADVQAVVNALWAGGARGMQIMDQRVIGTSAVRCVGNTLILQGVVYSPPFRITAVGDPDRLRAALDASPAISVYQRYVRAYGLGWSVHALRRASLPAYTGNVAMKHATVPRDTGDDAAGGRPSN</sequence>
<protein>
    <submittedName>
        <fullName evidence="3">DUF881 domain-containing protein</fullName>
    </submittedName>
</protein>
<name>A0A372JRZ2_9ACTN</name>
<comment type="similarity">
    <text evidence="1">Belongs to the UPF0749 family.</text>
</comment>
<evidence type="ECO:0000313" key="3">
    <source>
        <dbReference type="EMBL" id="RFU42128.1"/>
    </source>
</evidence>
<evidence type="ECO:0000256" key="1">
    <source>
        <dbReference type="ARBA" id="ARBA00009108"/>
    </source>
</evidence>
<proteinExistence type="inferred from homology"/>
<accession>A0A372JRZ2</accession>